<keyword evidence="4" id="KW-1185">Reference proteome</keyword>
<evidence type="ECO:0000256" key="2">
    <source>
        <dbReference type="ARBA" id="ARBA00023043"/>
    </source>
</evidence>
<evidence type="ECO:0000313" key="4">
    <source>
        <dbReference type="Proteomes" id="UP000652219"/>
    </source>
</evidence>
<protein>
    <submittedName>
        <fullName evidence="3">Ankyrin repeat domain protein</fullName>
    </submittedName>
</protein>
<dbReference type="PANTHER" id="PTHR24180:SF45">
    <property type="entry name" value="POLY [ADP-RIBOSE] POLYMERASE TANKYRASE"/>
    <property type="match status" value="1"/>
</dbReference>
<evidence type="ECO:0000313" key="3">
    <source>
        <dbReference type="EMBL" id="KAF6798205.1"/>
    </source>
</evidence>
<dbReference type="InterPro" id="IPR002110">
    <property type="entry name" value="Ankyrin_rpt"/>
</dbReference>
<accession>A0A8H6ML60</accession>
<reference evidence="3 4" key="1">
    <citation type="journal article" date="2020" name="Phytopathology">
        <title>Genome Sequence Resources of Colletotrichum truncatum, C. plurivorum, C. musicola, and C. sojae: Four Species Pathogenic to Soybean (Glycine max).</title>
        <authorList>
            <person name="Rogerio F."/>
            <person name="Boufleur T.R."/>
            <person name="Ciampi-Guillardi M."/>
            <person name="Sukno S.A."/>
            <person name="Thon M.R."/>
            <person name="Massola Junior N.S."/>
            <person name="Baroncelli R."/>
        </authorList>
    </citation>
    <scope>NUCLEOTIDE SEQUENCE [LARGE SCALE GENOMIC DNA]</scope>
    <source>
        <strain evidence="3 4">LFN0009</strain>
    </source>
</reference>
<dbReference type="SUPFAM" id="SSF48403">
    <property type="entry name" value="Ankyrin repeat"/>
    <property type="match status" value="1"/>
</dbReference>
<dbReference type="Gene3D" id="1.25.40.20">
    <property type="entry name" value="Ankyrin repeat-containing domain"/>
    <property type="match status" value="2"/>
</dbReference>
<dbReference type="InterPro" id="IPR036770">
    <property type="entry name" value="Ankyrin_rpt-contain_sf"/>
</dbReference>
<organism evidence="3 4">
    <name type="scientific">Colletotrichum sojae</name>
    <dbReference type="NCBI Taxonomy" id="2175907"/>
    <lineage>
        <taxon>Eukaryota</taxon>
        <taxon>Fungi</taxon>
        <taxon>Dikarya</taxon>
        <taxon>Ascomycota</taxon>
        <taxon>Pezizomycotina</taxon>
        <taxon>Sordariomycetes</taxon>
        <taxon>Hypocreomycetidae</taxon>
        <taxon>Glomerellales</taxon>
        <taxon>Glomerellaceae</taxon>
        <taxon>Colletotrichum</taxon>
        <taxon>Colletotrichum orchidearum species complex</taxon>
    </lineage>
</organism>
<proteinExistence type="predicted"/>
<gene>
    <name evidence="3" type="ORF">CSOJ01_12759</name>
</gene>
<dbReference type="InterPro" id="IPR051637">
    <property type="entry name" value="Ank_repeat_dom-contain_49"/>
</dbReference>
<dbReference type="EMBL" id="WIGN01000339">
    <property type="protein sequence ID" value="KAF6798205.1"/>
    <property type="molecule type" value="Genomic_DNA"/>
</dbReference>
<name>A0A8H6ML60_9PEZI</name>
<dbReference type="AlphaFoldDB" id="A0A8H6ML60"/>
<keyword evidence="2" id="KW-0040">ANK repeat</keyword>
<comment type="caution">
    <text evidence="3">The sequence shown here is derived from an EMBL/GenBank/DDBJ whole genome shotgun (WGS) entry which is preliminary data.</text>
</comment>
<dbReference type="Proteomes" id="UP000652219">
    <property type="component" value="Unassembled WGS sequence"/>
</dbReference>
<sequence>MTDAFDLPTEIWLAIANLSGRRKAYMAVWSRVCQTFRAMFQPELFWLAIQENDSAITLKAAIGGNLDTLKIAASCGADLDTIYRLRTPSWLRKTKVPADKWNSPRSPEERLPEVCFGSLVHLATISGDYHVVRWLVDQQVDLEAPARFLCTCASLGTVPFSEQLTCGRDPSDFPPWTALHYALCKRQDSIARLLIYAGASCDDVRVPVSTALQKLSDRIDAASLPYPPARRFPKEDERYADNRKDERHPIPALHVAAASGRKHLVIYLVRDFGIDIETEDGLGAKAIHYAVLFQEHPETCEFRRDPGGEKSSDTGSESDFFDFFHLDSELTSESASRAADWELPMVELMISRLGADGYARFYHDNNNKILPPTRGYRLRYAREARIKFLLDNFERHWFDPPQASHEDYSVQKVFDERLVDDLDSIIKAAMRTHEGGVGNADLNSELSTAFIRFCSSQHSSGRASYSIFRSVGSLLREGGHDCLYEHEFDPKCQLDGFKLPRHATTNVFTLAFCFTISNWPKNSIGLFIQRILDLLWAMKKTTRMRFAGDMELSPLACLFKRMRECNSDPMDFAHIIICLGELGVWYPLQEDQSNLPSLFSGLVFTGSGSAGKFYDQIQKSMPEEAVDALQLNDLRRRCRS</sequence>
<evidence type="ECO:0000256" key="1">
    <source>
        <dbReference type="ARBA" id="ARBA00022737"/>
    </source>
</evidence>
<dbReference type="PANTHER" id="PTHR24180">
    <property type="entry name" value="CYCLIN-DEPENDENT KINASE INHIBITOR 2C-RELATED"/>
    <property type="match status" value="1"/>
</dbReference>
<keyword evidence="1" id="KW-0677">Repeat</keyword>
<dbReference type="Pfam" id="PF00023">
    <property type="entry name" value="Ank"/>
    <property type="match status" value="1"/>
</dbReference>
<dbReference type="SMART" id="SM00248">
    <property type="entry name" value="ANK"/>
    <property type="match status" value="4"/>
</dbReference>